<organism evidence="1 2">
    <name type="scientific">Mannheimia bovis</name>
    <dbReference type="NCBI Taxonomy" id="2770636"/>
    <lineage>
        <taxon>Bacteria</taxon>
        <taxon>Pseudomonadati</taxon>
        <taxon>Pseudomonadota</taxon>
        <taxon>Gammaproteobacteria</taxon>
        <taxon>Pasteurellales</taxon>
        <taxon>Pasteurellaceae</taxon>
        <taxon>Mannheimia</taxon>
    </lineage>
</organism>
<proteinExistence type="predicted"/>
<accession>A0A7H1C157</accession>
<evidence type="ECO:0000313" key="1">
    <source>
        <dbReference type="EMBL" id="QNS14712.1"/>
    </source>
</evidence>
<dbReference type="AlphaFoldDB" id="A0A7H1C157"/>
<reference evidence="1 2" key="1">
    <citation type="submission" date="2020-09" db="EMBL/GenBank/DDBJ databases">
        <title>Mannheimia bovis sp.nov., isolated from a cow.</title>
        <authorList>
            <person name="Li F."/>
        </authorList>
    </citation>
    <scope>NUCLEOTIDE SEQUENCE [LARGE SCALE GENOMIC DNA]</scope>
    <source>
        <strain evidence="1 2">ZY190616</strain>
    </source>
</reference>
<gene>
    <name evidence="1" type="ORF">ICJ55_08130</name>
</gene>
<dbReference type="Proteomes" id="UP000576260">
    <property type="component" value="Chromosome"/>
</dbReference>
<dbReference type="KEGG" id="mbos:ICJ55_08130"/>
<keyword evidence="2" id="KW-1185">Reference proteome</keyword>
<name>A0A7H1C157_9PAST</name>
<dbReference type="RefSeq" id="WP_176669807.1">
    <property type="nucleotide sequence ID" value="NZ_CP061280.1"/>
</dbReference>
<dbReference type="EMBL" id="CP061280">
    <property type="protein sequence ID" value="QNS14712.1"/>
    <property type="molecule type" value="Genomic_DNA"/>
</dbReference>
<sequence>MDINKLANSIHHLDETGKTRLFEKILLSELDKRMSEEHIVDKAKFTQQFKQELEQELATEYKNLNFAI</sequence>
<protein>
    <submittedName>
        <fullName evidence="1">Uncharacterized protein</fullName>
    </submittedName>
</protein>
<evidence type="ECO:0000313" key="2">
    <source>
        <dbReference type="Proteomes" id="UP000576260"/>
    </source>
</evidence>